<sequence>MLGVASAPGGAGANSADTLARRALPTIAHGARPPSLLAAAHARIYLSTGTSWSLQHEGVAALVGSYARPGTDLAIHLFDGTRGHVWTQRLYRGFEYKQDRALFHSFEGDDAVVGVAFANKAEALAFAHAVLALPLEEEVQEKPKWGAPSMMMAAPVAVPVAINGFAVGGGGASDHTSRTSTLATRLGQEQEPRRPQ</sequence>
<feature type="region of interest" description="Disordered" evidence="1">
    <location>
        <begin position="169"/>
        <end position="196"/>
    </location>
</feature>
<accession>A0A0L0TDD4</accession>
<dbReference type="Gene3D" id="2.30.29.30">
    <property type="entry name" value="Pleckstrin-homology domain (PH domain)/Phosphotyrosine-binding domain (PTB)"/>
    <property type="match status" value="1"/>
</dbReference>
<dbReference type="eggNOG" id="KOG3671">
    <property type="taxonomic scope" value="Eukaryota"/>
</dbReference>
<dbReference type="PROSITE" id="PS50229">
    <property type="entry name" value="WH1"/>
    <property type="match status" value="1"/>
</dbReference>
<reference evidence="3 4" key="1">
    <citation type="submission" date="2009-11" db="EMBL/GenBank/DDBJ databases">
        <title>Annotation of Allomyces macrogynus ATCC 38327.</title>
        <authorList>
            <consortium name="The Broad Institute Genome Sequencing Platform"/>
            <person name="Russ C."/>
            <person name="Cuomo C."/>
            <person name="Burger G."/>
            <person name="Gray M.W."/>
            <person name="Holland P.W.H."/>
            <person name="King N."/>
            <person name="Lang F.B.F."/>
            <person name="Roger A.J."/>
            <person name="Ruiz-Trillo I."/>
            <person name="Young S.K."/>
            <person name="Zeng Q."/>
            <person name="Gargeya S."/>
            <person name="Fitzgerald M."/>
            <person name="Haas B."/>
            <person name="Abouelleil A."/>
            <person name="Alvarado L."/>
            <person name="Arachchi H.M."/>
            <person name="Berlin A."/>
            <person name="Chapman S.B."/>
            <person name="Gearin G."/>
            <person name="Goldberg J."/>
            <person name="Griggs A."/>
            <person name="Gujja S."/>
            <person name="Hansen M."/>
            <person name="Heiman D."/>
            <person name="Howarth C."/>
            <person name="Larimer J."/>
            <person name="Lui A."/>
            <person name="MacDonald P.J.P."/>
            <person name="McCowen C."/>
            <person name="Montmayeur A."/>
            <person name="Murphy C."/>
            <person name="Neiman D."/>
            <person name="Pearson M."/>
            <person name="Priest M."/>
            <person name="Roberts A."/>
            <person name="Saif S."/>
            <person name="Shea T."/>
            <person name="Sisk P."/>
            <person name="Stolte C."/>
            <person name="Sykes S."/>
            <person name="Wortman J."/>
            <person name="Nusbaum C."/>
            <person name="Birren B."/>
        </authorList>
    </citation>
    <scope>NUCLEOTIDE SEQUENCE [LARGE SCALE GENOMIC DNA]</scope>
    <source>
        <strain evidence="3 4">ATCC 38327</strain>
    </source>
</reference>
<dbReference type="EMBL" id="GG745385">
    <property type="protein sequence ID" value="KNE72913.1"/>
    <property type="molecule type" value="Genomic_DNA"/>
</dbReference>
<dbReference type="SUPFAM" id="SSF50729">
    <property type="entry name" value="PH domain-like"/>
    <property type="match status" value="1"/>
</dbReference>
<evidence type="ECO:0000313" key="3">
    <source>
        <dbReference type="EMBL" id="KNE72913.1"/>
    </source>
</evidence>
<keyword evidence="4" id="KW-1185">Reference proteome</keyword>
<protein>
    <recommendedName>
        <fullName evidence="2">WH1 domain-containing protein</fullName>
    </recommendedName>
</protein>
<proteinExistence type="predicted"/>
<reference evidence="4" key="2">
    <citation type="submission" date="2009-11" db="EMBL/GenBank/DDBJ databases">
        <title>The Genome Sequence of Allomyces macrogynus strain ATCC 38327.</title>
        <authorList>
            <consortium name="The Broad Institute Genome Sequencing Platform"/>
            <person name="Russ C."/>
            <person name="Cuomo C."/>
            <person name="Shea T."/>
            <person name="Young S.K."/>
            <person name="Zeng Q."/>
            <person name="Koehrsen M."/>
            <person name="Haas B."/>
            <person name="Borodovsky M."/>
            <person name="Guigo R."/>
            <person name="Alvarado L."/>
            <person name="Berlin A."/>
            <person name="Borenstein D."/>
            <person name="Chen Z."/>
            <person name="Engels R."/>
            <person name="Freedman E."/>
            <person name="Gellesch M."/>
            <person name="Goldberg J."/>
            <person name="Griggs A."/>
            <person name="Gujja S."/>
            <person name="Heiman D."/>
            <person name="Hepburn T."/>
            <person name="Howarth C."/>
            <person name="Jen D."/>
            <person name="Larson L."/>
            <person name="Lewis B."/>
            <person name="Mehta T."/>
            <person name="Park D."/>
            <person name="Pearson M."/>
            <person name="Roberts A."/>
            <person name="Saif S."/>
            <person name="Shenoy N."/>
            <person name="Sisk P."/>
            <person name="Stolte C."/>
            <person name="Sykes S."/>
            <person name="Walk T."/>
            <person name="White J."/>
            <person name="Yandava C."/>
            <person name="Burger G."/>
            <person name="Gray M.W."/>
            <person name="Holland P.W.H."/>
            <person name="King N."/>
            <person name="Lang F.B.F."/>
            <person name="Roger A.J."/>
            <person name="Ruiz-Trillo I."/>
            <person name="Lander E."/>
            <person name="Nusbaum C."/>
        </authorList>
    </citation>
    <scope>NUCLEOTIDE SEQUENCE [LARGE SCALE GENOMIC DNA]</scope>
    <source>
        <strain evidence="4">ATCC 38327</strain>
    </source>
</reference>
<dbReference type="SMART" id="SM00461">
    <property type="entry name" value="WH1"/>
    <property type="match status" value="1"/>
</dbReference>
<evidence type="ECO:0000313" key="4">
    <source>
        <dbReference type="Proteomes" id="UP000054350"/>
    </source>
</evidence>
<feature type="domain" description="WH1" evidence="2">
    <location>
        <begin position="29"/>
        <end position="137"/>
    </location>
</feature>
<dbReference type="OrthoDB" id="8963340at2759"/>
<evidence type="ECO:0000259" key="2">
    <source>
        <dbReference type="PROSITE" id="PS50229"/>
    </source>
</evidence>
<organism evidence="3 4">
    <name type="scientific">Allomyces macrogynus (strain ATCC 38327)</name>
    <name type="common">Allomyces javanicus var. macrogynus</name>
    <dbReference type="NCBI Taxonomy" id="578462"/>
    <lineage>
        <taxon>Eukaryota</taxon>
        <taxon>Fungi</taxon>
        <taxon>Fungi incertae sedis</taxon>
        <taxon>Blastocladiomycota</taxon>
        <taxon>Blastocladiomycetes</taxon>
        <taxon>Blastocladiales</taxon>
        <taxon>Blastocladiaceae</taxon>
        <taxon>Allomyces</taxon>
    </lineage>
</organism>
<dbReference type="STRING" id="578462.A0A0L0TDD4"/>
<dbReference type="InterPro" id="IPR000697">
    <property type="entry name" value="WH1/EVH1_dom"/>
</dbReference>
<dbReference type="Pfam" id="PF00568">
    <property type="entry name" value="WH1"/>
    <property type="match status" value="1"/>
</dbReference>
<dbReference type="InterPro" id="IPR011993">
    <property type="entry name" value="PH-like_dom_sf"/>
</dbReference>
<dbReference type="VEuPathDB" id="FungiDB:AMAG_20633"/>
<name>A0A0L0TDD4_ALLM3</name>
<dbReference type="AlphaFoldDB" id="A0A0L0TDD4"/>
<dbReference type="Proteomes" id="UP000054350">
    <property type="component" value="Unassembled WGS sequence"/>
</dbReference>
<evidence type="ECO:0000256" key="1">
    <source>
        <dbReference type="SAM" id="MobiDB-lite"/>
    </source>
</evidence>
<gene>
    <name evidence="3" type="ORF">AMAG_20633</name>
</gene>